<organism evidence="3 4">
    <name type="scientific">Ophiocordyceps unilateralis</name>
    <name type="common">Zombie-ant fungus</name>
    <name type="synonym">Torrubia unilateralis</name>
    <dbReference type="NCBI Taxonomy" id="268505"/>
    <lineage>
        <taxon>Eukaryota</taxon>
        <taxon>Fungi</taxon>
        <taxon>Dikarya</taxon>
        <taxon>Ascomycota</taxon>
        <taxon>Pezizomycotina</taxon>
        <taxon>Sordariomycetes</taxon>
        <taxon>Hypocreomycetidae</taxon>
        <taxon>Hypocreales</taxon>
        <taxon>Ophiocordycipitaceae</taxon>
        <taxon>Ophiocordyceps</taxon>
    </lineage>
</organism>
<feature type="transmembrane region" description="Helical" evidence="2">
    <location>
        <begin position="45"/>
        <end position="65"/>
    </location>
</feature>
<comment type="caution">
    <text evidence="3">The sequence shown here is derived from an EMBL/GenBank/DDBJ whole genome shotgun (WGS) entry which is preliminary data.</text>
</comment>
<reference evidence="3 4" key="2">
    <citation type="journal article" date="2017" name="Sci. Rep.">
        <title>Ant-infecting Ophiocordyceps genomes reveal a high diversity of potential behavioral manipulation genes and a possible major role for enterotoxins.</title>
        <authorList>
            <person name="de Bekker C."/>
            <person name="Ohm R.A."/>
            <person name="Evans H.C."/>
            <person name="Brachmann A."/>
            <person name="Hughes D.P."/>
        </authorList>
    </citation>
    <scope>NUCLEOTIDE SEQUENCE [LARGE SCALE GENOMIC DNA]</scope>
    <source>
        <strain evidence="3 4">SC16a</strain>
    </source>
</reference>
<keyword evidence="2" id="KW-0472">Membrane</keyword>
<reference evidence="3 4" key="1">
    <citation type="journal article" date="2015" name="BMC Genomics">
        <title>Gene expression during zombie ant biting behavior reflects the complexity underlying fungal parasitic behavioral manipulation.</title>
        <authorList>
            <person name="de Bekker C."/>
            <person name="Ohm R.A."/>
            <person name="Loreto R.G."/>
            <person name="Sebastian A."/>
            <person name="Albert I."/>
            <person name="Merrow M."/>
            <person name="Brachmann A."/>
            <person name="Hughes D.P."/>
        </authorList>
    </citation>
    <scope>NUCLEOTIDE SEQUENCE [LARGE SCALE GENOMIC DNA]</scope>
    <source>
        <strain evidence="3 4">SC16a</strain>
    </source>
</reference>
<keyword evidence="4" id="KW-1185">Reference proteome</keyword>
<feature type="compositionally biased region" description="Basic and acidic residues" evidence="1">
    <location>
        <begin position="671"/>
        <end position="682"/>
    </location>
</feature>
<gene>
    <name evidence="3" type="ORF">XA68_12406</name>
</gene>
<keyword evidence="2" id="KW-0812">Transmembrane</keyword>
<dbReference type="EMBL" id="LAZP02000200">
    <property type="protein sequence ID" value="PFH59429.1"/>
    <property type="molecule type" value="Genomic_DNA"/>
</dbReference>
<feature type="transmembrane region" description="Helical" evidence="2">
    <location>
        <begin position="116"/>
        <end position="140"/>
    </location>
</feature>
<name>A0A2A9PDF5_OPHUN</name>
<dbReference type="Proteomes" id="UP000037136">
    <property type="component" value="Unassembled WGS sequence"/>
</dbReference>
<evidence type="ECO:0000256" key="2">
    <source>
        <dbReference type="SAM" id="Phobius"/>
    </source>
</evidence>
<feature type="transmembrane region" description="Helical" evidence="2">
    <location>
        <begin position="574"/>
        <end position="599"/>
    </location>
</feature>
<protein>
    <submittedName>
        <fullName evidence="3">Uncharacterized protein</fullName>
    </submittedName>
</protein>
<accession>A0A2A9PDF5</accession>
<feature type="compositionally biased region" description="Polar residues" evidence="1">
    <location>
        <begin position="721"/>
        <end position="731"/>
    </location>
</feature>
<dbReference type="OrthoDB" id="4924943at2759"/>
<evidence type="ECO:0000256" key="1">
    <source>
        <dbReference type="SAM" id="MobiDB-lite"/>
    </source>
</evidence>
<sequence length="738" mass="81818">MAAPSAWAGAAAKVQFHVSLGVWTDWSRGRIMGATVTLRRTEGSLLIAFTAFFIGLVASSFWRILRLALHRYYSTPEPRDALHHQRQAILRNACTIPASLWALSRLSWTWRHDRTIWLRTLPIIAGAGLSILAFTVAGGFSSALSTAVGNAVLLDGSRCLRLPDQAPVNRFELVSPLSRYWGRSTANSANYAQQCYSANSSNMFDCTTYVKENLPGTADQQAPCPFQRGICRSDTSNLLLDTGYIDSHEHLGINSPPDDRIKFRHTTHCAPLVTAGYSTELTTQYNNYTRYYYGGFIRSEPAADWTWQVESISSQYDRQFENPFASTAPATTMTLRVIPSFVINGTTYPPLSWFDPRPELKRSDADVIIVFLSGNGVLFFEPTSDPWYRGFVPGTRFQSSNDRSWVTSYRPQEAASPLGCIRQSQFCNASGHCGPLASMMDAAAAAAPLFNCTPQQILKNSDALPGVRSQDRYLWFIAALGTAIGTFENSINTFQAMSLQSQEQAAWGQMNGLPDDQWKLDVKHWWATMLSSVQSTFISIATGQIAPELESIAAPTSQHILEMCKNQKIRTSEYMSFSLVGLLLTYVLGLFIMAASYAIEPLYELLWRLRRYKEYSFLEWSANETLQLHRAAHQGIGSGTWTGFVDAVPKTEANEVLADLTLRYAGNYGAEKMDDDSRERRSSANLADPSTANHSLSMIHPIGSVSGENQHAASVHERQVGHNSTQETSGTRVGDEAV</sequence>
<keyword evidence="2" id="KW-1133">Transmembrane helix</keyword>
<evidence type="ECO:0000313" key="3">
    <source>
        <dbReference type="EMBL" id="PFH59429.1"/>
    </source>
</evidence>
<feature type="compositionally biased region" description="Polar residues" evidence="1">
    <location>
        <begin position="683"/>
        <end position="696"/>
    </location>
</feature>
<dbReference type="AlphaFoldDB" id="A0A2A9PDF5"/>
<proteinExistence type="predicted"/>
<feature type="region of interest" description="Disordered" evidence="1">
    <location>
        <begin position="671"/>
        <end position="738"/>
    </location>
</feature>
<evidence type="ECO:0000313" key="4">
    <source>
        <dbReference type="Proteomes" id="UP000037136"/>
    </source>
</evidence>